<evidence type="ECO:0000256" key="2">
    <source>
        <dbReference type="ARBA" id="ARBA00023295"/>
    </source>
</evidence>
<dbReference type="EMBL" id="JBFXLR010000066">
    <property type="protein sequence ID" value="KAL2840358.1"/>
    <property type="molecule type" value="Genomic_DNA"/>
</dbReference>
<protein>
    <submittedName>
        <fullName evidence="5">Glycoside hydrolase superfamily</fullName>
    </submittedName>
</protein>
<dbReference type="Gene3D" id="3.20.20.80">
    <property type="entry name" value="Glycosidases"/>
    <property type="match status" value="1"/>
</dbReference>
<accession>A0ABR4JMZ9</accession>
<dbReference type="Pfam" id="PF02449">
    <property type="entry name" value="Glyco_hydro_42"/>
    <property type="match status" value="1"/>
</dbReference>
<dbReference type="GeneID" id="98162180"/>
<proteinExistence type="predicted"/>
<organism evidence="5 6">
    <name type="scientific">Aspergillus pseudodeflectus</name>
    <dbReference type="NCBI Taxonomy" id="176178"/>
    <lineage>
        <taxon>Eukaryota</taxon>
        <taxon>Fungi</taxon>
        <taxon>Dikarya</taxon>
        <taxon>Ascomycota</taxon>
        <taxon>Pezizomycotina</taxon>
        <taxon>Eurotiomycetes</taxon>
        <taxon>Eurotiomycetidae</taxon>
        <taxon>Eurotiales</taxon>
        <taxon>Aspergillaceae</taxon>
        <taxon>Aspergillus</taxon>
        <taxon>Aspergillus subgen. Nidulantes</taxon>
    </lineage>
</organism>
<reference evidence="5 6" key="1">
    <citation type="submission" date="2024-07" db="EMBL/GenBank/DDBJ databases">
        <title>Section-level genome sequencing and comparative genomics of Aspergillus sections Usti and Cavernicolus.</title>
        <authorList>
            <consortium name="Lawrence Berkeley National Laboratory"/>
            <person name="Nybo J.L."/>
            <person name="Vesth T.C."/>
            <person name="Theobald S."/>
            <person name="Frisvad J.C."/>
            <person name="Larsen T.O."/>
            <person name="Kjaerboelling I."/>
            <person name="Rothschild-Mancinelli K."/>
            <person name="Lyhne E.K."/>
            <person name="Kogle M.E."/>
            <person name="Barry K."/>
            <person name="Clum A."/>
            <person name="Na H."/>
            <person name="Ledsgaard L."/>
            <person name="Lin J."/>
            <person name="Lipzen A."/>
            <person name="Kuo A."/>
            <person name="Riley R."/>
            <person name="Mondo S."/>
            <person name="LaButti K."/>
            <person name="Haridas S."/>
            <person name="Pangalinan J."/>
            <person name="Salamov A.A."/>
            <person name="Simmons B.A."/>
            <person name="Magnuson J.K."/>
            <person name="Chen J."/>
            <person name="Drula E."/>
            <person name="Henrissat B."/>
            <person name="Wiebenga A."/>
            <person name="Lubbers R.J."/>
            <person name="Gomes A.C."/>
            <person name="Macurrencykelacurrency M.R."/>
            <person name="Stajich J."/>
            <person name="Grigoriev I.V."/>
            <person name="Mortensen U.H."/>
            <person name="De vries R.P."/>
            <person name="Baker S.E."/>
            <person name="Andersen M.R."/>
        </authorList>
    </citation>
    <scope>NUCLEOTIDE SEQUENCE [LARGE SCALE GENOMIC DNA]</scope>
    <source>
        <strain evidence="5 6">CBS 756.74</strain>
    </source>
</reference>
<evidence type="ECO:0000259" key="4">
    <source>
        <dbReference type="Pfam" id="PF18120"/>
    </source>
</evidence>
<dbReference type="Pfam" id="PF18120">
    <property type="entry name" value="DUF5597"/>
    <property type="match status" value="1"/>
</dbReference>
<comment type="caution">
    <text evidence="5">The sequence shown here is derived from an EMBL/GenBank/DDBJ whole genome shotgun (WGS) entry which is preliminary data.</text>
</comment>
<dbReference type="InterPro" id="IPR040719">
    <property type="entry name" value="DUF5597"/>
</dbReference>
<evidence type="ECO:0000313" key="5">
    <source>
        <dbReference type="EMBL" id="KAL2840358.1"/>
    </source>
</evidence>
<evidence type="ECO:0000259" key="3">
    <source>
        <dbReference type="Pfam" id="PF02449"/>
    </source>
</evidence>
<sequence length="572" mass="63259">MASIQIPHLRSTPNSAQLIVDGEPFLMLPAELQNSSLSSPEYMKPLWANLKSSNFNTVLGSVSWEMIEPREGEFDFSNVDQVIFDARQHGLHLVLLWFGTYKNGTSCYVPGWVKMDPARFPRVQIYKDCKDDGDNRQLKCVDVITPFSQAACEADARAFSALMKHIKQIDAAHSTVLMAQIQNECGILGDSRDRSELANRHFQQPVPSELLLYLRERQGMHPEFEKRWPQLGQVDVEAKLSWSEVFGQGVAAEEMFMAYALGTYVGKAAEAGKEAYPIPMFTNVWLNTGDASVLDVGGIPSDSLPIVAGGGSNPGVYPSGGPCPHTIDLWKCCAPALDFISPDIYLQDYEWVCKQYRYQNQPLFIPEQRADARGARRAWLAYGSYSALGCSPFGVDDIVAIGNAFTKSYGILAKMSKHILAAQAANPEDVFGFFFDDDDRSPTAAKDVCWTKTFAEFTVCVKRAFVFGKPGPGYGIVIHRGQSRFLLIGEGFEVSFGSIHSAAMYTGILEFTELNVDEHGTLLPNGRKLNGDERRGGEVAIMPAENPDYGGFPIRVTIPARTYVAECIVYTI</sequence>
<dbReference type="Gene3D" id="2.60.220.20">
    <property type="entry name" value="putative beta-Galactosidase from caulobacter crescentus"/>
    <property type="match status" value="1"/>
</dbReference>
<keyword evidence="2" id="KW-0326">Glycosidase</keyword>
<feature type="domain" description="DUF5597" evidence="4">
    <location>
        <begin position="405"/>
        <end position="537"/>
    </location>
</feature>
<name>A0ABR4JMZ9_9EURO</name>
<dbReference type="GO" id="GO:0016787">
    <property type="term" value="F:hydrolase activity"/>
    <property type="evidence" value="ECO:0007669"/>
    <property type="project" value="UniProtKB-KW"/>
</dbReference>
<dbReference type="Proteomes" id="UP001610444">
    <property type="component" value="Unassembled WGS sequence"/>
</dbReference>
<dbReference type="RefSeq" id="XP_070894009.1">
    <property type="nucleotide sequence ID" value="XM_071047016.1"/>
</dbReference>
<dbReference type="InterPro" id="IPR013529">
    <property type="entry name" value="Glyco_hydro_42_N"/>
</dbReference>
<gene>
    <name evidence="5" type="ORF">BJX68DRAFT_271705</name>
</gene>
<dbReference type="SUPFAM" id="SSF51445">
    <property type="entry name" value="(Trans)glycosidases"/>
    <property type="match status" value="1"/>
</dbReference>
<keyword evidence="6" id="KW-1185">Reference proteome</keyword>
<dbReference type="InterPro" id="IPR017853">
    <property type="entry name" value="GH"/>
</dbReference>
<feature type="domain" description="Glycoside hydrolase family 42 N-terminal" evidence="3">
    <location>
        <begin position="50"/>
        <end position="204"/>
    </location>
</feature>
<evidence type="ECO:0000313" key="6">
    <source>
        <dbReference type="Proteomes" id="UP001610444"/>
    </source>
</evidence>
<evidence type="ECO:0000256" key="1">
    <source>
        <dbReference type="ARBA" id="ARBA00022801"/>
    </source>
</evidence>
<keyword evidence="1 5" id="KW-0378">Hydrolase</keyword>